<feature type="transmembrane region" description="Helical" evidence="6">
    <location>
        <begin position="49"/>
        <end position="72"/>
    </location>
</feature>
<feature type="transmembrane region" description="Helical" evidence="6">
    <location>
        <begin position="173"/>
        <end position="191"/>
    </location>
</feature>
<feature type="transmembrane region" description="Helical" evidence="6">
    <location>
        <begin position="268"/>
        <end position="291"/>
    </location>
</feature>
<feature type="transmembrane region" description="Helical" evidence="6">
    <location>
        <begin position="391"/>
        <end position="412"/>
    </location>
</feature>
<dbReference type="Pfam" id="PF07690">
    <property type="entry name" value="MFS_1"/>
    <property type="match status" value="1"/>
</dbReference>
<keyword evidence="4 6" id="KW-1133">Transmembrane helix</keyword>
<sequence length="420" mass="45256">MESSNRRFYGWTIVASLWVIYFLNVGFPMYGGQTVNTFMSDEMQFNRTILGLGFSLFNLFQGLPGPLIGYTIQKKGARFCMAIGSALILIAAVLMGYFVKNQWVFLFTFGIIAGVGVGFGTVVPVQTTVTQWFTKRRARAMAITLTASGFGGFIAAPLLTWVLDSTGKWNNCWLVVAGAALLALLIDLFLIKDKPSDIGQIPDGKADVEAASGKKKSSFKPYMTEEKWTVKEALKNAKCWMVLLGALGLYIPYMMLVSHGIACLGDHGLSATSAAFSMSLITVTSIVGRLLGGELCNRMPARYVWAGSLTVLLLGTICLMGASNVPLMVVYAACTGIGFGCSFVCMPVMFSSYFGADIYGSLFGTLFPIITICSSVSPALAGTMYDASGSYTSAFIMVMAFNVLGIVAMLLAKPPRKKQN</sequence>
<feature type="transmembrane region" description="Helical" evidence="6">
    <location>
        <begin position="328"/>
        <end position="350"/>
    </location>
</feature>
<dbReference type="EMBL" id="DVHH01000083">
    <property type="protein sequence ID" value="HIR54630.1"/>
    <property type="molecule type" value="Genomic_DNA"/>
</dbReference>
<feature type="transmembrane region" description="Helical" evidence="6">
    <location>
        <begin position="105"/>
        <end position="129"/>
    </location>
</feature>
<feature type="transmembrane region" description="Helical" evidence="6">
    <location>
        <begin position="240"/>
        <end position="262"/>
    </location>
</feature>
<evidence type="ECO:0000256" key="2">
    <source>
        <dbReference type="ARBA" id="ARBA00022448"/>
    </source>
</evidence>
<dbReference type="InterPro" id="IPR020846">
    <property type="entry name" value="MFS_dom"/>
</dbReference>
<evidence type="ECO:0000259" key="7">
    <source>
        <dbReference type="PROSITE" id="PS50850"/>
    </source>
</evidence>
<feature type="transmembrane region" description="Helical" evidence="6">
    <location>
        <begin position="79"/>
        <end position="99"/>
    </location>
</feature>
<keyword evidence="2" id="KW-0813">Transport</keyword>
<proteinExistence type="predicted"/>
<dbReference type="InterPro" id="IPR011701">
    <property type="entry name" value="MFS"/>
</dbReference>
<dbReference type="AlphaFoldDB" id="A0A9D1DKS4"/>
<name>A0A9D1DKS4_9FIRM</name>
<evidence type="ECO:0000256" key="6">
    <source>
        <dbReference type="SAM" id="Phobius"/>
    </source>
</evidence>
<dbReference type="PROSITE" id="PS50850">
    <property type="entry name" value="MFS"/>
    <property type="match status" value="1"/>
</dbReference>
<evidence type="ECO:0000256" key="3">
    <source>
        <dbReference type="ARBA" id="ARBA00022692"/>
    </source>
</evidence>
<feature type="transmembrane region" description="Helical" evidence="6">
    <location>
        <begin position="9"/>
        <end position="29"/>
    </location>
</feature>
<dbReference type="InterPro" id="IPR036259">
    <property type="entry name" value="MFS_trans_sf"/>
</dbReference>
<evidence type="ECO:0000256" key="4">
    <source>
        <dbReference type="ARBA" id="ARBA00022989"/>
    </source>
</evidence>
<organism evidence="8 9">
    <name type="scientific">Candidatus Scatomorpha intestinigallinarum</name>
    <dbReference type="NCBI Taxonomy" id="2840923"/>
    <lineage>
        <taxon>Bacteria</taxon>
        <taxon>Bacillati</taxon>
        <taxon>Bacillota</taxon>
        <taxon>Clostridia</taxon>
        <taxon>Eubacteriales</taxon>
        <taxon>Candidatus Scatomorpha</taxon>
    </lineage>
</organism>
<keyword evidence="5 6" id="KW-0472">Membrane</keyword>
<dbReference type="PANTHER" id="PTHR11360:SF284">
    <property type="entry name" value="EG:103B4.3 PROTEIN-RELATED"/>
    <property type="match status" value="1"/>
</dbReference>
<comment type="caution">
    <text evidence="8">The sequence shown here is derived from an EMBL/GenBank/DDBJ whole genome shotgun (WGS) entry which is preliminary data.</text>
</comment>
<dbReference type="GO" id="GO:0022857">
    <property type="term" value="F:transmembrane transporter activity"/>
    <property type="evidence" value="ECO:0007669"/>
    <property type="project" value="InterPro"/>
</dbReference>
<protein>
    <submittedName>
        <fullName evidence="8">MFS transporter</fullName>
    </submittedName>
</protein>
<dbReference type="InterPro" id="IPR050327">
    <property type="entry name" value="Proton-linked_MCT"/>
</dbReference>
<evidence type="ECO:0000313" key="9">
    <source>
        <dbReference type="Proteomes" id="UP000824238"/>
    </source>
</evidence>
<dbReference type="PANTHER" id="PTHR11360">
    <property type="entry name" value="MONOCARBOXYLATE TRANSPORTER"/>
    <property type="match status" value="1"/>
</dbReference>
<feature type="domain" description="Major facilitator superfamily (MFS) profile" evidence="7">
    <location>
        <begin position="10"/>
        <end position="417"/>
    </location>
</feature>
<accession>A0A9D1DKS4</accession>
<dbReference type="Proteomes" id="UP000824238">
    <property type="component" value="Unassembled WGS sequence"/>
</dbReference>
<dbReference type="SUPFAM" id="SSF103473">
    <property type="entry name" value="MFS general substrate transporter"/>
    <property type="match status" value="1"/>
</dbReference>
<evidence type="ECO:0000313" key="8">
    <source>
        <dbReference type="EMBL" id="HIR54630.1"/>
    </source>
</evidence>
<dbReference type="Gene3D" id="1.20.1250.20">
    <property type="entry name" value="MFS general substrate transporter like domains"/>
    <property type="match status" value="2"/>
</dbReference>
<reference evidence="8" key="2">
    <citation type="journal article" date="2021" name="PeerJ">
        <title>Extensive microbial diversity within the chicken gut microbiome revealed by metagenomics and culture.</title>
        <authorList>
            <person name="Gilroy R."/>
            <person name="Ravi A."/>
            <person name="Getino M."/>
            <person name="Pursley I."/>
            <person name="Horton D.L."/>
            <person name="Alikhan N.F."/>
            <person name="Baker D."/>
            <person name="Gharbi K."/>
            <person name="Hall N."/>
            <person name="Watson M."/>
            <person name="Adriaenssens E.M."/>
            <person name="Foster-Nyarko E."/>
            <person name="Jarju S."/>
            <person name="Secka A."/>
            <person name="Antonio M."/>
            <person name="Oren A."/>
            <person name="Chaudhuri R.R."/>
            <person name="La Ragione R."/>
            <person name="Hildebrand F."/>
            <person name="Pallen M.J."/>
        </authorList>
    </citation>
    <scope>NUCLEOTIDE SEQUENCE</scope>
    <source>
        <strain evidence="8">ChiGjej3B3-7149</strain>
    </source>
</reference>
<evidence type="ECO:0000256" key="1">
    <source>
        <dbReference type="ARBA" id="ARBA00004651"/>
    </source>
</evidence>
<feature type="transmembrane region" description="Helical" evidence="6">
    <location>
        <begin position="141"/>
        <end position="161"/>
    </location>
</feature>
<dbReference type="GO" id="GO:0005886">
    <property type="term" value="C:plasma membrane"/>
    <property type="evidence" value="ECO:0007669"/>
    <property type="project" value="UniProtKB-SubCell"/>
</dbReference>
<evidence type="ECO:0000256" key="5">
    <source>
        <dbReference type="ARBA" id="ARBA00023136"/>
    </source>
</evidence>
<comment type="subcellular location">
    <subcellularLocation>
        <location evidence="1">Cell membrane</location>
        <topology evidence="1">Multi-pass membrane protein</topology>
    </subcellularLocation>
</comment>
<keyword evidence="3 6" id="KW-0812">Transmembrane</keyword>
<feature type="transmembrane region" description="Helical" evidence="6">
    <location>
        <begin position="303"/>
        <end position="322"/>
    </location>
</feature>
<reference evidence="8" key="1">
    <citation type="submission" date="2020-10" db="EMBL/GenBank/DDBJ databases">
        <authorList>
            <person name="Gilroy R."/>
        </authorList>
    </citation>
    <scope>NUCLEOTIDE SEQUENCE</scope>
    <source>
        <strain evidence="8">ChiGjej3B3-7149</strain>
    </source>
</reference>
<gene>
    <name evidence="8" type="ORF">IAD36_03380</name>
</gene>
<feature type="transmembrane region" description="Helical" evidence="6">
    <location>
        <begin position="362"/>
        <end position="385"/>
    </location>
</feature>